<dbReference type="InterPro" id="IPR029308">
    <property type="entry name" value="FANCI_S1"/>
</dbReference>
<feature type="domain" description="FANCI solenoid 3" evidence="3">
    <location>
        <begin position="783"/>
        <end position="991"/>
    </location>
</feature>
<dbReference type="EMBL" id="BPLQ01008686">
    <property type="protein sequence ID" value="GIY38875.1"/>
    <property type="molecule type" value="Genomic_DNA"/>
</dbReference>
<evidence type="ECO:0000313" key="7">
    <source>
        <dbReference type="EMBL" id="GIY38875.1"/>
    </source>
</evidence>
<evidence type="ECO:0000259" key="4">
    <source>
        <dbReference type="Pfam" id="PF14678"/>
    </source>
</evidence>
<dbReference type="PANTHER" id="PTHR21818">
    <property type="entry name" value="BC025462 PROTEIN"/>
    <property type="match status" value="1"/>
</dbReference>
<dbReference type="InterPro" id="IPR026171">
    <property type="entry name" value="FANCI"/>
</dbReference>
<feature type="domain" description="FANCI helical" evidence="5">
    <location>
        <begin position="272"/>
        <end position="353"/>
    </location>
</feature>
<dbReference type="InterPro" id="IPR029315">
    <property type="entry name" value="FANCI_S2"/>
</dbReference>
<gene>
    <name evidence="7" type="primary">Fanci</name>
    <name evidence="7" type="ORF">CDAR_174921</name>
</gene>
<feature type="domain" description="FANCI solenoid 1" evidence="1">
    <location>
        <begin position="50"/>
        <end position="262"/>
    </location>
</feature>
<evidence type="ECO:0000313" key="8">
    <source>
        <dbReference type="Proteomes" id="UP001054837"/>
    </source>
</evidence>
<dbReference type="Pfam" id="PF14679">
    <property type="entry name" value="FANCI_HD1"/>
    <property type="match status" value="1"/>
</dbReference>
<comment type="caution">
    <text evidence="7">The sequence shown here is derived from an EMBL/GenBank/DDBJ whole genome shotgun (WGS) entry which is preliminary data.</text>
</comment>
<dbReference type="Pfam" id="PF14675">
    <property type="entry name" value="FANCI_S1"/>
    <property type="match status" value="1"/>
</dbReference>
<dbReference type="InterPro" id="IPR029314">
    <property type="entry name" value="FANCI_S4"/>
</dbReference>
<feature type="domain" description="FANCI solenoid 2" evidence="2">
    <location>
        <begin position="363"/>
        <end position="518"/>
    </location>
</feature>
<dbReference type="GO" id="GO:0006281">
    <property type="term" value="P:DNA repair"/>
    <property type="evidence" value="ECO:0007669"/>
    <property type="project" value="InterPro"/>
</dbReference>
<dbReference type="PANTHER" id="PTHR21818:SF0">
    <property type="entry name" value="FANCONI ANEMIA GROUP I PROTEIN"/>
    <property type="match status" value="1"/>
</dbReference>
<reference evidence="7 8" key="1">
    <citation type="submission" date="2021-06" db="EMBL/GenBank/DDBJ databases">
        <title>Caerostris darwini draft genome.</title>
        <authorList>
            <person name="Kono N."/>
            <person name="Arakawa K."/>
        </authorList>
    </citation>
    <scope>NUCLEOTIDE SEQUENCE [LARGE SCALE GENOMIC DNA]</scope>
</reference>
<organism evidence="7 8">
    <name type="scientific">Caerostris darwini</name>
    <dbReference type="NCBI Taxonomy" id="1538125"/>
    <lineage>
        <taxon>Eukaryota</taxon>
        <taxon>Metazoa</taxon>
        <taxon>Ecdysozoa</taxon>
        <taxon>Arthropoda</taxon>
        <taxon>Chelicerata</taxon>
        <taxon>Arachnida</taxon>
        <taxon>Araneae</taxon>
        <taxon>Araneomorphae</taxon>
        <taxon>Entelegynae</taxon>
        <taxon>Araneoidea</taxon>
        <taxon>Araneidae</taxon>
        <taxon>Caerostris</taxon>
    </lineage>
</organism>
<evidence type="ECO:0000259" key="2">
    <source>
        <dbReference type="Pfam" id="PF14676"/>
    </source>
</evidence>
<protein>
    <submittedName>
        <fullName evidence="7">Fanconi anemia group I protein homolog</fullName>
    </submittedName>
</protein>
<dbReference type="Proteomes" id="UP001054837">
    <property type="component" value="Unassembled WGS sequence"/>
</dbReference>
<keyword evidence="8" id="KW-1185">Reference proteome</keyword>
<sequence length="1364" mass="155150">MDLNQVLESVPFQELLGTIQNKAKSGSKDVPIYIRAIFQGSINGSDESAKRCLETFKSSLNILQMPNLSASLISEIVNLLLLKVDTFHTSNLMKITEYFVDHAEKESNFGSKLLEIFSKVLSCLTHRDSIVYRGEEKSGANLRKDVITTLISDHVNISCIVELVSALKDIDLSEDEMKLLTEKLLKYLPSIELIELPSYIYQMLLLSSKSHRQTVLSGVLSYFIQQDSRFQKKENEESEDLIDNGDEVLYRQSEGTVILMLSVSSRHDQNIVKEFAILIKKVQHKAELVFLPFSFAATLSLSQIQSNREDMFDSLKKSLSISYQLKSKREFSLWVREMIPHSPDILELVKEAISSSKHGWDHVCQGLVKFGFSVIDTFGPKSILGNIIKVSSEDGCMLGSQILRDTFKNHRIVRSEILDQILNQIVTKSQKPVKHYIDILSQIIQSDPLFLLDALPKIVEILDYIHFIPRANAVDILQALAPLLRISMPLKDTLMLVLRKALFHRDIEARKVAVSGYLMILKKLNFIGKVSLSQSQTSISSQASSASLISTQVKADVYTNARNPSSKTMCLEIMGLLKRVLMQQGAVKQLLYVGLYDAILQNRSLRDIVLELLLGQFEKLYDGSDDSDLPLRFNLCFQELKGNIVMDEPLADLITSICLILLESESIVDEDEYDLSAQKMLEDFLQKLIKKLSVIDILNFQLINKESEEAASNMLQSNLVLNVYESLMEYCLLQSKDFNLENCELFLKLYRKYKEVLDYVNDKKQKKPSKAKTNVISSMHVTLRFFSTIMHGLFVDSVFRHQEGLNLLRDYSTFVIFVVKACNQKIAKLSENGDDGFSKIMLDSFNDILILGQVYFKTYIEGISSDFSELEWEKISGIFAEGLASIFSYINSYHSKNASKFILKICGNESAVVKQALQIILKSIQKSIMKLLSDTQNDVNLKEVVPLLSVIKTLYGLFTKDFNEDLYKWFKQLCTQQVFQNTSISKSFISLCLTLGHQYSNILTFLKEIAFDLHFHLDDIDPDERVRGSPKYDIITPEVSRIVMPNLISNLDQLLEEIEYILNYMKANAVLPTEFLLSNSIDISIQNMEQGVSTRLADIILVFHEIVQTSVPPDNTCSIIFKAITRFYRILCTLTNYYLLRHTKLKITELHSTFEKLIKLTHTKLTPYVYGFITYIQMMSEEGGGKKKAKNQGAALKAMREIRTVPPLVFAIETFEKNLILLSKKYNRNLVNHMKLSTARDFRINAAAIAQPQESQETDMNSENLSIHNGTTDENDCDQDDCVSEMSAISNRSANNHNNEENSLHESIQNENLERESIVENVEDNEAMEIDCPIESAQNVLKENKALNVKRKRLGVRGNTKKAK</sequence>
<dbReference type="Pfam" id="PF14678">
    <property type="entry name" value="FANCI_S4"/>
    <property type="match status" value="1"/>
</dbReference>
<evidence type="ECO:0000259" key="6">
    <source>
        <dbReference type="Pfam" id="PF14680"/>
    </source>
</evidence>
<accession>A0AAV4SYK9</accession>
<name>A0AAV4SYK9_9ARAC</name>
<dbReference type="InterPro" id="IPR029312">
    <property type="entry name" value="FANCI_HD2"/>
</dbReference>
<dbReference type="GO" id="GO:0070182">
    <property type="term" value="F:DNA polymerase binding"/>
    <property type="evidence" value="ECO:0007669"/>
    <property type="project" value="TreeGrafter"/>
</dbReference>
<feature type="domain" description="FANCI helical" evidence="6">
    <location>
        <begin position="541"/>
        <end position="756"/>
    </location>
</feature>
<evidence type="ECO:0000259" key="3">
    <source>
        <dbReference type="Pfam" id="PF14677"/>
    </source>
</evidence>
<evidence type="ECO:0000259" key="5">
    <source>
        <dbReference type="Pfam" id="PF14679"/>
    </source>
</evidence>
<proteinExistence type="predicted"/>
<dbReference type="Pfam" id="PF14676">
    <property type="entry name" value="FANCI_S2"/>
    <property type="match status" value="1"/>
</dbReference>
<dbReference type="Pfam" id="PF14677">
    <property type="entry name" value="FANCI_S3"/>
    <property type="match status" value="1"/>
</dbReference>
<evidence type="ECO:0000259" key="1">
    <source>
        <dbReference type="Pfam" id="PF14675"/>
    </source>
</evidence>
<dbReference type="InterPro" id="IPR029310">
    <property type="entry name" value="FANCI_HD1"/>
</dbReference>
<dbReference type="InterPro" id="IPR029313">
    <property type="entry name" value="FANCI_S3"/>
</dbReference>
<dbReference type="Pfam" id="PF14680">
    <property type="entry name" value="FANCI_HD2"/>
    <property type="match status" value="1"/>
</dbReference>
<feature type="domain" description="FANCI solenoid 4" evidence="4">
    <location>
        <begin position="1005"/>
        <end position="1248"/>
    </location>
</feature>